<dbReference type="GO" id="GO:0017128">
    <property type="term" value="F:phospholipid scramblase activity"/>
    <property type="evidence" value="ECO:0007669"/>
    <property type="project" value="InterPro"/>
</dbReference>
<dbReference type="PANTHER" id="PTHR23248">
    <property type="entry name" value="PHOSPHOLIPID SCRAMBLASE-RELATED"/>
    <property type="match status" value="1"/>
</dbReference>
<comment type="function">
    <text evidence="2">May mediate accelerated ATP-independent bidirectional transbilayer migration of phospholipids upon binding calcium ions that results in a loss of phospholipid asymmetry in the plasma membrane.</text>
</comment>
<comment type="cofactor">
    <cofactor evidence="2">
        <name>Ca(2+)</name>
        <dbReference type="ChEBI" id="CHEBI:29108"/>
    </cofactor>
</comment>
<dbReference type="PANTHER" id="PTHR23248:SF9">
    <property type="entry name" value="PHOSPHOLIPID SCRAMBLASE"/>
    <property type="match status" value="1"/>
</dbReference>
<keyword evidence="2" id="KW-1133">Transmembrane helix</keyword>
<dbReference type="AlphaFoldDB" id="A0A226DZI2"/>
<gene>
    <name evidence="3" type="ORF">Fcan01_13917</name>
</gene>
<proteinExistence type="inferred from homology"/>
<dbReference type="OMA" id="ICKETED"/>
<dbReference type="Pfam" id="PF03803">
    <property type="entry name" value="Scramblase"/>
    <property type="match status" value="1"/>
</dbReference>
<keyword evidence="2" id="KW-0812">Transmembrane</keyword>
<evidence type="ECO:0000256" key="2">
    <source>
        <dbReference type="RuleBase" id="RU363116"/>
    </source>
</evidence>
<accession>A0A226DZI2</accession>
<dbReference type="GO" id="GO:0005886">
    <property type="term" value="C:plasma membrane"/>
    <property type="evidence" value="ECO:0007669"/>
    <property type="project" value="TreeGrafter"/>
</dbReference>
<keyword evidence="2" id="KW-0472">Membrane</keyword>
<evidence type="ECO:0000313" key="4">
    <source>
        <dbReference type="Proteomes" id="UP000198287"/>
    </source>
</evidence>
<dbReference type="OrthoDB" id="10479390at2759"/>
<sequence>MNCNSIFPSTPAPAPAQEIAARFCMENSNSPDYEKIKELEVFNSYDQLLIRRSVDDRDKGKLNVPNCYEVTTRTGQPIFKVVQTMDAPPNERPSSSKPFKLSIFDMRSGNELLKLVAKQGADSVVVHARQKHVEYHGIGKILRIREGNGIRGPNYNVRGSSGKVVLKVNGGCCLLYKKTTFDICTADNANSYGKICKETEDEDKRYHRRPNMAIDDVVYKIRFPIDISMVSKALILATALVVDYDYFDCGAKEARTDFLLMSGCLAFVAFIILLIVVVLTVSVSTKLAHLSSKYGSNGTTSNELDRQFELIDTAAPSKPNQHVY</sequence>
<keyword evidence="2" id="KW-0564">Palmitate</keyword>
<comment type="similarity">
    <text evidence="1 2">Belongs to the phospholipid scramblase family.</text>
</comment>
<protein>
    <recommendedName>
        <fullName evidence="2">Phospholipid scramblase</fullName>
    </recommendedName>
</protein>
<dbReference type="EMBL" id="LNIX01000008">
    <property type="protein sequence ID" value="OXA50905.1"/>
    <property type="molecule type" value="Genomic_DNA"/>
</dbReference>
<keyword evidence="2" id="KW-0449">Lipoprotein</keyword>
<dbReference type="InterPro" id="IPR005552">
    <property type="entry name" value="Scramblase"/>
</dbReference>
<evidence type="ECO:0000256" key="1">
    <source>
        <dbReference type="ARBA" id="ARBA00005350"/>
    </source>
</evidence>
<comment type="caution">
    <text evidence="3">The sequence shown here is derived from an EMBL/GenBank/DDBJ whole genome shotgun (WGS) entry which is preliminary data.</text>
</comment>
<feature type="transmembrane region" description="Helical" evidence="2">
    <location>
        <begin position="258"/>
        <end position="283"/>
    </location>
</feature>
<evidence type="ECO:0000313" key="3">
    <source>
        <dbReference type="EMBL" id="OXA50905.1"/>
    </source>
</evidence>
<name>A0A226DZI2_FOLCA</name>
<keyword evidence="2" id="KW-0106">Calcium</keyword>
<organism evidence="3 4">
    <name type="scientific">Folsomia candida</name>
    <name type="common">Springtail</name>
    <dbReference type="NCBI Taxonomy" id="158441"/>
    <lineage>
        <taxon>Eukaryota</taxon>
        <taxon>Metazoa</taxon>
        <taxon>Ecdysozoa</taxon>
        <taxon>Arthropoda</taxon>
        <taxon>Hexapoda</taxon>
        <taxon>Collembola</taxon>
        <taxon>Entomobryomorpha</taxon>
        <taxon>Isotomoidea</taxon>
        <taxon>Isotomidae</taxon>
        <taxon>Proisotominae</taxon>
        <taxon>Folsomia</taxon>
    </lineage>
</organism>
<reference evidence="3 4" key="1">
    <citation type="submission" date="2015-12" db="EMBL/GenBank/DDBJ databases">
        <title>The genome of Folsomia candida.</title>
        <authorList>
            <person name="Faddeeva A."/>
            <person name="Derks M.F."/>
            <person name="Anvar Y."/>
            <person name="Smit S."/>
            <person name="Van Straalen N."/>
            <person name="Roelofs D."/>
        </authorList>
    </citation>
    <scope>NUCLEOTIDE SEQUENCE [LARGE SCALE GENOMIC DNA]</scope>
    <source>
        <strain evidence="3 4">VU population</strain>
        <tissue evidence="3">Whole body</tissue>
    </source>
</reference>
<dbReference type="Proteomes" id="UP000198287">
    <property type="component" value="Unassembled WGS sequence"/>
</dbReference>
<keyword evidence="4" id="KW-1185">Reference proteome</keyword>